<dbReference type="Pfam" id="PF03141">
    <property type="entry name" value="Methyltransf_29"/>
    <property type="match status" value="1"/>
</dbReference>
<evidence type="ECO:0000256" key="3">
    <source>
        <dbReference type="ARBA" id="ARBA00023180"/>
    </source>
</evidence>
<dbReference type="Proteomes" id="UP000188354">
    <property type="component" value="Unassembled WGS sequence"/>
</dbReference>
<dbReference type="AlphaFoldDB" id="A0A1J7FM53"/>
<accession>A0A1J7FM53</accession>
<evidence type="ECO:0000256" key="2">
    <source>
        <dbReference type="ARBA" id="ARBA00022679"/>
    </source>
</evidence>
<dbReference type="GO" id="GO:0008168">
    <property type="term" value="F:methyltransferase activity"/>
    <property type="evidence" value="ECO:0007669"/>
    <property type="project" value="UniProtKB-KW"/>
</dbReference>
<dbReference type="Gramene" id="OIV89037">
    <property type="protein sequence ID" value="OIV89037"/>
    <property type="gene ID" value="TanjilG_32270"/>
</dbReference>
<keyword evidence="5" id="KW-1185">Reference proteome</keyword>
<sequence length="97" mass="10905">MLSSMCFKLNNKKDDIAVQQEPKGKIAMISFLLIPIHQNVLTPDAGWYIPLRTCVVVLESNYKKCALTYMSKWSERLHITPECITAIHGASSSPLIL</sequence>
<name>A0A1J7FM53_LUPAN</name>
<proteinExistence type="predicted"/>
<dbReference type="STRING" id="3871.A0A1J7FM53"/>
<evidence type="ECO:0000313" key="5">
    <source>
        <dbReference type="Proteomes" id="UP000188354"/>
    </source>
</evidence>
<keyword evidence="1" id="KW-0489">Methyltransferase</keyword>
<dbReference type="EMBL" id="KV862619">
    <property type="protein sequence ID" value="OIV89037.1"/>
    <property type="molecule type" value="Genomic_DNA"/>
</dbReference>
<evidence type="ECO:0000313" key="4">
    <source>
        <dbReference type="EMBL" id="OIV89037.1"/>
    </source>
</evidence>
<dbReference type="InterPro" id="IPR004159">
    <property type="entry name" value="Put_SAM_MeTrfase"/>
</dbReference>
<reference evidence="4 5" key="1">
    <citation type="journal article" date="2017" name="Plant Biotechnol. J.">
        <title>A comprehensive draft genome sequence for lupin (Lupinus angustifolius), an emerging health food: insights into plant-microbe interactions and legume evolution.</title>
        <authorList>
            <person name="Hane J.K."/>
            <person name="Ming Y."/>
            <person name="Kamphuis L.G."/>
            <person name="Nelson M.N."/>
            <person name="Garg G."/>
            <person name="Atkins C.A."/>
            <person name="Bayer P.E."/>
            <person name="Bravo A."/>
            <person name="Bringans S."/>
            <person name="Cannon S."/>
            <person name="Edwards D."/>
            <person name="Foley R."/>
            <person name="Gao L.L."/>
            <person name="Harrison M.J."/>
            <person name="Huang W."/>
            <person name="Hurgobin B."/>
            <person name="Li S."/>
            <person name="Liu C.W."/>
            <person name="McGrath A."/>
            <person name="Morahan G."/>
            <person name="Murray J."/>
            <person name="Weller J."/>
            <person name="Jian J."/>
            <person name="Singh K.B."/>
        </authorList>
    </citation>
    <scope>NUCLEOTIDE SEQUENCE [LARGE SCALE GENOMIC DNA]</scope>
    <source>
        <strain evidence="5">cv. Tanjil</strain>
        <tissue evidence="4">Whole plant</tissue>
    </source>
</reference>
<keyword evidence="3" id="KW-0325">Glycoprotein</keyword>
<dbReference type="GO" id="GO:0032259">
    <property type="term" value="P:methylation"/>
    <property type="evidence" value="ECO:0007669"/>
    <property type="project" value="UniProtKB-KW"/>
</dbReference>
<gene>
    <name evidence="4" type="ORF">TanjilG_32270</name>
</gene>
<keyword evidence="2" id="KW-0808">Transferase</keyword>
<protein>
    <submittedName>
        <fullName evidence="4">Uncharacterized protein</fullName>
    </submittedName>
</protein>
<organism evidence="4 5">
    <name type="scientific">Lupinus angustifolius</name>
    <name type="common">Narrow-leaved blue lupine</name>
    <dbReference type="NCBI Taxonomy" id="3871"/>
    <lineage>
        <taxon>Eukaryota</taxon>
        <taxon>Viridiplantae</taxon>
        <taxon>Streptophyta</taxon>
        <taxon>Embryophyta</taxon>
        <taxon>Tracheophyta</taxon>
        <taxon>Spermatophyta</taxon>
        <taxon>Magnoliopsida</taxon>
        <taxon>eudicotyledons</taxon>
        <taxon>Gunneridae</taxon>
        <taxon>Pentapetalae</taxon>
        <taxon>rosids</taxon>
        <taxon>fabids</taxon>
        <taxon>Fabales</taxon>
        <taxon>Fabaceae</taxon>
        <taxon>Papilionoideae</taxon>
        <taxon>50 kb inversion clade</taxon>
        <taxon>genistoids sensu lato</taxon>
        <taxon>core genistoids</taxon>
        <taxon>Genisteae</taxon>
        <taxon>Lupinus</taxon>
    </lineage>
</organism>
<evidence type="ECO:0000256" key="1">
    <source>
        <dbReference type="ARBA" id="ARBA00022603"/>
    </source>
</evidence>